<evidence type="ECO:0000256" key="3">
    <source>
        <dbReference type="ARBA" id="ARBA00022691"/>
    </source>
</evidence>
<sequence>MASMPQHDQHEQHANTRQRQLSHEHGHSPDHPHSQLIAAFKGKRNTLDSFLDKPALACYDPAKLAALLAQPEPDLTAVKDAFTQPPPIVDRGTSVEAAIALGLQRPPRIEVSAMKEDGEADLTDSDASSTLERATLDPQFKIGFSKLYGHAIELNENLSGVSSASGIGFSKGGKVESGTFVFGGDEMPYACIIEKVWQGKRCEECLRRLPAKEEEIVECPACPKTLVTSLSTANSTVSNNPVTDISNNSEAGQDGGSTHYQSLLQPPGSSPRSDGPSRFCSRACLKSAWTNWHSYECGFSKELSEMKQLTRLALRVYWQNTRHRLSILELSPSPSSHSPFDQLDTIRRMSYVLTGNYIQHLFNLPDNATLEMAHLLAMVQLNSFAVKTQDTESVSGSESMTRLNDYTIGSALYLLASMFNHSCAPNAMVVFGRDGRGSGTAQESGRPTRRNPDPRAINVLTNRMLKVDPDLPVLVEISYGPQGGRMATLERKECLRRSHLFECNCSACNDRYAEAVLQKVYKCPKNGYSCRPMTEKDKMCPTCGAEIDLVTRRKTHQLMARLIGGCEDPSLSTGQRLALLKTLESTQSKVYVDTCILYGNTCDQLAMVYAESGDLTKSIEWCKKALKVVVVHFPHDSIEVAQETLKLAGLLFNNMQAKEAMKQVQIATTLYKGHYGANSKHPDLLELYEMERVLRQHI</sequence>
<dbReference type="InterPro" id="IPR011990">
    <property type="entry name" value="TPR-like_helical_dom_sf"/>
</dbReference>
<organism evidence="5 6">
    <name type="scientific">Dissophora globulifera</name>
    <dbReference type="NCBI Taxonomy" id="979702"/>
    <lineage>
        <taxon>Eukaryota</taxon>
        <taxon>Fungi</taxon>
        <taxon>Fungi incertae sedis</taxon>
        <taxon>Mucoromycota</taxon>
        <taxon>Mortierellomycotina</taxon>
        <taxon>Mortierellomycetes</taxon>
        <taxon>Mortierellales</taxon>
        <taxon>Mortierellaceae</taxon>
        <taxon>Dissophora</taxon>
    </lineage>
</organism>
<dbReference type="PANTHER" id="PTHR46165:SF2">
    <property type="entry name" value="SET AND MYND DOMAIN-CONTAINING PROTEIN 4"/>
    <property type="match status" value="1"/>
</dbReference>
<dbReference type="Gene3D" id="1.25.40.10">
    <property type="entry name" value="Tetratricopeptide repeat domain"/>
    <property type="match status" value="1"/>
</dbReference>
<dbReference type="EMBL" id="JAAAIP010000089">
    <property type="protein sequence ID" value="KAG0326169.1"/>
    <property type="molecule type" value="Genomic_DNA"/>
</dbReference>
<accession>A0A9P6RV18</accession>
<evidence type="ECO:0000256" key="4">
    <source>
        <dbReference type="SAM" id="MobiDB-lite"/>
    </source>
</evidence>
<dbReference type="Proteomes" id="UP000738325">
    <property type="component" value="Unassembled WGS sequence"/>
</dbReference>
<proteinExistence type="predicted"/>
<keyword evidence="3" id="KW-0949">S-adenosyl-L-methionine</keyword>
<dbReference type="InterPro" id="IPR052097">
    <property type="entry name" value="SET-MYND_domain_protein"/>
</dbReference>
<feature type="compositionally biased region" description="Basic and acidic residues" evidence="4">
    <location>
        <begin position="21"/>
        <end position="33"/>
    </location>
</feature>
<feature type="region of interest" description="Disordered" evidence="4">
    <location>
        <begin position="235"/>
        <end position="275"/>
    </location>
</feature>
<dbReference type="OrthoDB" id="265717at2759"/>
<dbReference type="GO" id="GO:0005737">
    <property type="term" value="C:cytoplasm"/>
    <property type="evidence" value="ECO:0007669"/>
    <property type="project" value="TreeGrafter"/>
</dbReference>
<evidence type="ECO:0000313" key="5">
    <source>
        <dbReference type="EMBL" id="KAG0326169.1"/>
    </source>
</evidence>
<dbReference type="GO" id="GO:0005634">
    <property type="term" value="C:nucleus"/>
    <property type="evidence" value="ECO:0007669"/>
    <property type="project" value="TreeGrafter"/>
</dbReference>
<keyword evidence="2" id="KW-0808">Transferase</keyword>
<dbReference type="GO" id="GO:0032259">
    <property type="term" value="P:methylation"/>
    <property type="evidence" value="ECO:0007669"/>
    <property type="project" value="UniProtKB-KW"/>
</dbReference>
<dbReference type="Gene3D" id="2.170.270.10">
    <property type="entry name" value="SET domain"/>
    <property type="match status" value="1"/>
</dbReference>
<feature type="region of interest" description="Disordered" evidence="4">
    <location>
        <begin position="1"/>
        <end position="34"/>
    </location>
</feature>
<comment type="caution">
    <text evidence="5">The sequence shown here is derived from an EMBL/GenBank/DDBJ whole genome shotgun (WGS) entry which is preliminary data.</text>
</comment>
<evidence type="ECO:0000256" key="1">
    <source>
        <dbReference type="ARBA" id="ARBA00022603"/>
    </source>
</evidence>
<dbReference type="GO" id="GO:0008168">
    <property type="term" value="F:methyltransferase activity"/>
    <property type="evidence" value="ECO:0007669"/>
    <property type="project" value="UniProtKB-KW"/>
</dbReference>
<dbReference type="GO" id="GO:0042826">
    <property type="term" value="F:histone deacetylase binding"/>
    <property type="evidence" value="ECO:0007669"/>
    <property type="project" value="TreeGrafter"/>
</dbReference>
<gene>
    <name evidence="5" type="primary">SMYD4</name>
    <name evidence="5" type="ORF">BGZ99_009966</name>
</gene>
<reference evidence="5" key="1">
    <citation type="journal article" date="2020" name="Fungal Divers.">
        <title>Resolving the Mortierellaceae phylogeny through synthesis of multi-gene phylogenetics and phylogenomics.</title>
        <authorList>
            <person name="Vandepol N."/>
            <person name="Liber J."/>
            <person name="Desiro A."/>
            <person name="Na H."/>
            <person name="Kennedy M."/>
            <person name="Barry K."/>
            <person name="Grigoriev I.V."/>
            <person name="Miller A.N."/>
            <person name="O'Donnell K."/>
            <person name="Stajich J.E."/>
            <person name="Bonito G."/>
        </authorList>
    </citation>
    <scope>NUCLEOTIDE SEQUENCE</scope>
    <source>
        <strain evidence="5">REB-010B</strain>
    </source>
</reference>
<evidence type="ECO:0000313" key="6">
    <source>
        <dbReference type="Proteomes" id="UP000738325"/>
    </source>
</evidence>
<feature type="region of interest" description="Disordered" evidence="4">
    <location>
        <begin position="435"/>
        <end position="455"/>
    </location>
</feature>
<protein>
    <submittedName>
        <fullName evidence="5">SET and MYND domain-containing protein 4</fullName>
    </submittedName>
</protein>
<dbReference type="AlphaFoldDB" id="A0A9P6RV18"/>
<keyword evidence="6" id="KW-1185">Reference proteome</keyword>
<dbReference type="InterPro" id="IPR046341">
    <property type="entry name" value="SET_dom_sf"/>
</dbReference>
<name>A0A9P6RV18_9FUNG</name>
<dbReference type="PANTHER" id="PTHR46165">
    <property type="entry name" value="SET AND MYND DOMAIN-CONTAINING PROTEIN 4"/>
    <property type="match status" value="1"/>
</dbReference>
<evidence type="ECO:0000256" key="2">
    <source>
        <dbReference type="ARBA" id="ARBA00022679"/>
    </source>
</evidence>
<keyword evidence="1" id="KW-0489">Methyltransferase</keyword>
<dbReference type="SUPFAM" id="SSF82199">
    <property type="entry name" value="SET domain"/>
    <property type="match status" value="1"/>
</dbReference>
<feature type="compositionally biased region" description="Low complexity" evidence="4">
    <location>
        <begin position="266"/>
        <end position="275"/>
    </location>
</feature>
<feature type="compositionally biased region" description="Polar residues" evidence="4">
    <location>
        <begin position="235"/>
        <end position="264"/>
    </location>
</feature>